<reference evidence="2 3" key="1">
    <citation type="submission" date="2024-05" db="EMBL/GenBank/DDBJ databases">
        <title>A draft genome resource for the thread blight pathogen Marasmius tenuissimus strain MS-2.</title>
        <authorList>
            <person name="Yulfo-Soto G.E."/>
            <person name="Baruah I.K."/>
            <person name="Amoako-Attah I."/>
            <person name="Bukari Y."/>
            <person name="Meinhardt L.W."/>
            <person name="Bailey B.A."/>
            <person name="Cohen S.P."/>
        </authorList>
    </citation>
    <scope>NUCLEOTIDE SEQUENCE [LARGE SCALE GENOMIC DNA]</scope>
    <source>
        <strain evidence="2 3">MS-2</strain>
    </source>
</reference>
<accession>A0ABR3A7M8</accession>
<evidence type="ECO:0000313" key="3">
    <source>
        <dbReference type="Proteomes" id="UP001437256"/>
    </source>
</evidence>
<feature type="region of interest" description="Disordered" evidence="1">
    <location>
        <begin position="1"/>
        <end position="29"/>
    </location>
</feature>
<sequence length="109" mass="12129">MDTDRAASVSVAGDIETHGFSYGDESGVNSNNVDAFDINDIQHIEECEAQNRETPLPGTTHSFDNFDDNLMIRDRGALHNALWTSTGEFSEDEESLSDVEDEDEDEEEL</sequence>
<dbReference type="EMBL" id="JBBXMP010000012">
    <property type="protein sequence ID" value="KAL0069520.1"/>
    <property type="molecule type" value="Genomic_DNA"/>
</dbReference>
<feature type="region of interest" description="Disordered" evidence="1">
    <location>
        <begin position="83"/>
        <end position="109"/>
    </location>
</feature>
<feature type="compositionally biased region" description="Acidic residues" evidence="1">
    <location>
        <begin position="89"/>
        <end position="109"/>
    </location>
</feature>
<gene>
    <name evidence="2" type="ORF">AAF712_003556</name>
</gene>
<keyword evidence="3" id="KW-1185">Reference proteome</keyword>
<organism evidence="2 3">
    <name type="scientific">Marasmius tenuissimus</name>
    <dbReference type="NCBI Taxonomy" id="585030"/>
    <lineage>
        <taxon>Eukaryota</taxon>
        <taxon>Fungi</taxon>
        <taxon>Dikarya</taxon>
        <taxon>Basidiomycota</taxon>
        <taxon>Agaricomycotina</taxon>
        <taxon>Agaricomycetes</taxon>
        <taxon>Agaricomycetidae</taxon>
        <taxon>Agaricales</taxon>
        <taxon>Marasmiineae</taxon>
        <taxon>Marasmiaceae</taxon>
        <taxon>Marasmius</taxon>
    </lineage>
</organism>
<name>A0ABR3A7M8_9AGAR</name>
<comment type="caution">
    <text evidence="2">The sequence shown here is derived from an EMBL/GenBank/DDBJ whole genome shotgun (WGS) entry which is preliminary data.</text>
</comment>
<evidence type="ECO:0000256" key="1">
    <source>
        <dbReference type="SAM" id="MobiDB-lite"/>
    </source>
</evidence>
<dbReference type="Proteomes" id="UP001437256">
    <property type="component" value="Unassembled WGS sequence"/>
</dbReference>
<protein>
    <submittedName>
        <fullName evidence="2">Uncharacterized protein</fullName>
    </submittedName>
</protein>
<proteinExistence type="predicted"/>
<evidence type="ECO:0000313" key="2">
    <source>
        <dbReference type="EMBL" id="KAL0069520.1"/>
    </source>
</evidence>